<dbReference type="EMBL" id="CP163432">
    <property type="protein sequence ID" value="XDQ16302.1"/>
    <property type="molecule type" value="Genomic_DNA"/>
</dbReference>
<dbReference type="AlphaFoldDB" id="A0AB39NE45"/>
<gene>
    <name evidence="1" type="ORF">AB5J55_17875</name>
</gene>
<organism evidence="1">
    <name type="scientific">Streptomyces sp. R11</name>
    <dbReference type="NCBI Taxonomy" id="3238625"/>
    <lineage>
        <taxon>Bacteria</taxon>
        <taxon>Bacillati</taxon>
        <taxon>Actinomycetota</taxon>
        <taxon>Actinomycetes</taxon>
        <taxon>Kitasatosporales</taxon>
        <taxon>Streptomycetaceae</taxon>
        <taxon>Streptomyces</taxon>
    </lineage>
</organism>
<accession>A0AB39NE45</accession>
<sequence>MQLAEHIGRDHRTVHRWEYAERVPKG</sequence>
<reference evidence="1" key="1">
    <citation type="submission" date="2024-07" db="EMBL/GenBank/DDBJ databases">
        <authorList>
            <person name="Yu S.T."/>
        </authorList>
    </citation>
    <scope>NUCLEOTIDE SEQUENCE</scope>
    <source>
        <strain evidence="1">R11</strain>
    </source>
</reference>
<name>A0AB39NE45_9ACTN</name>
<protein>
    <submittedName>
        <fullName evidence="1">Uncharacterized protein</fullName>
    </submittedName>
</protein>
<proteinExistence type="predicted"/>
<dbReference type="RefSeq" id="WP_369276219.1">
    <property type="nucleotide sequence ID" value="NZ_CP163432.1"/>
</dbReference>
<evidence type="ECO:0000313" key="1">
    <source>
        <dbReference type="EMBL" id="XDQ16302.1"/>
    </source>
</evidence>